<dbReference type="Proteomes" id="UP000725002">
    <property type="component" value="Unassembled WGS sequence"/>
</dbReference>
<feature type="transmembrane region" description="Helical" evidence="6">
    <location>
        <begin position="173"/>
        <end position="190"/>
    </location>
</feature>
<evidence type="ECO:0000256" key="5">
    <source>
        <dbReference type="ARBA" id="ARBA00023136"/>
    </source>
</evidence>
<dbReference type="GO" id="GO:0016787">
    <property type="term" value="F:hydrolase activity"/>
    <property type="evidence" value="ECO:0007669"/>
    <property type="project" value="TreeGrafter"/>
</dbReference>
<evidence type="ECO:0000256" key="6">
    <source>
        <dbReference type="SAM" id="Phobius"/>
    </source>
</evidence>
<evidence type="ECO:0000256" key="3">
    <source>
        <dbReference type="ARBA" id="ARBA00022692"/>
    </source>
</evidence>
<evidence type="ECO:0000313" key="8">
    <source>
        <dbReference type="Proteomes" id="UP000725002"/>
    </source>
</evidence>
<name>A0A940DPY6_9BACT</name>
<feature type="transmembrane region" description="Helical" evidence="6">
    <location>
        <begin position="12"/>
        <end position="31"/>
    </location>
</feature>
<protein>
    <submittedName>
        <fullName evidence="7">Lysoplasmalogenase</fullName>
    </submittedName>
</protein>
<evidence type="ECO:0000256" key="2">
    <source>
        <dbReference type="ARBA" id="ARBA00007375"/>
    </source>
</evidence>
<dbReference type="PANTHER" id="PTHR31885:SF6">
    <property type="entry name" value="GH04784P"/>
    <property type="match status" value="1"/>
</dbReference>
<organism evidence="7 8">
    <name type="scientific">Candidatus Cryptobacteroides avicola</name>
    <dbReference type="NCBI Taxonomy" id="2840757"/>
    <lineage>
        <taxon>Bacteria</taxon>
        <taxon>Pseudomonadati</taxon>
        <taxon>Bacteroidota</taxon>
        <taxon>Bacteroidia</taxon>
        <taxon>Bacteroidales</taxon>
        <taxon>Candidatus Cryptobacteroides</taxon>
    </lineage>
</organism>
<evidence type="ECO:0000256" key="1">
    <source>
        <dbReference type="ARBA" id="ARBA00004141"/>
    </source>
</evidence>
<sequence>MFGSDITEEKKVRLAGMATALFAVLAVVYFIPVDIPYKISFPLWTLAGFSLWLLPWPMSFAMFASALGDLAGASGNFMVQMECFAVAHLFMIIFFVRRYIWRNRNAASQGKARKSRRLAYVILLAFLIVLVVAFSMAEIVPGVPSGAVRSGVVFYALVISMMLFMALLQRSRLYAAGACLFVFSDLMLAWNRFVEPLEYERYLIMVPYYLGQIFLFLRASRLKLVYDRLKPGVSRFSGKIMAD</sequence>
<accession>A0A940DPY6</accession>
<comment type="similarity">
    <text evidence="2">Belongs to the TMEM86 family.</text>
</comment>
<gene>
    <name evidence="7" type="ORF">IAB75_00905</name>
</gene>
<feature type="transmembrane region" description="Helical" evidence="6">
    <location>
        <begin position="43"/>
        <end position="65"/>
    </location>
</feature>
<keyword evidence="3 6" id="KW-0812">Transmembrane</keyword>
<dbReference type="Pfam" id="PF07947">
    <property type="entry name" value="YhhN"/>
    <property type="match status" value="1"/>
</dbReference>
<dbReference type="EMBL" id="JADILV010000006">
    <property type="protein sequence ID" value="MBO8482670.1"/>
    <property type="molecule type" value="Genomic_DNA"/>
</dbReference>
<reference evidence="7" key="2">
    <citation type="journal article" date="2021" name="PeerJ">
        <title>Extensive microbial diversity within the chicken gut microbiome revealed by metagenomics and culture.</title>
        <authorList>
            <person name="Gilroy R."/>
            <person name="Ravi A."/>
            <person name="Getino M."/>
            <person name="Pursley I."/>
            <person name="Horton D.L."/>
            <person name="Alikhan N.F."/>
            <person name="Baker D."/>
            <person name="Gharbi K."/>
            <person name="Hall N."/>
            <person name="Watson M."/>
            <person name="Adriaenssens E.M."/>
            <person name="Foster-Nyarko E."/>
            <person name="Jarju S."/>
            <person name="Secka A."/>
            <person name="Antonio M."/>
            <person name="Oren A."/>
            <person name="Chaudhuri R.R."/>
            <person name="La Ragione R."/>
            <person name="Hildebrand F."/>
            <person name="Pallen M.J."/>
        </authorList>
    </citation>
    <scope>NUCLEOTIDE SEQUENCE</scope>
    <source>
        <strain evidence="7">G3-8215</strain>
    </source>
</reference>
<reference evidence="7" key="1">
    <citation type="submission" date="2020-10" db="EMBL/GenBank/DDBJ databases">
        <authorList>
            <person name="Gilroy R."/>
        </authorList>
    </citation>
    <scope>NUCLEOTIDE SEQUENCE</scope>
    <source>
        <strain evidence="7">G3-8215</strain>
    </source>
</reference>
<dbReference type="InterPro" id="IPR012506">
    <property type="entry name" value="TMEM86B-like"/>
</dbReference>
<comment type="subcellular location">
    <subcellularLocation>
        <location evidence="1">Membrane</location>
        <topology evidence="1">Multi-pass membrane protein</topology>
    </subcellularLocation>
</comment>
<dbReference type="GO" id="GO:0016020">
    <property type="term" value="C:membrane"/>
    <property type="evidence" value="ECO:0007669"/>
    <property type="project" value="UniProtKB-SubCell"/>
</dbReference>
<feature type="transmembrane region" description="Helical" evidence="6">
    <location>
        <begin position="202"/>
        <end position="220"/>
    </location>
</feature>
<keyword evidence="5 6" id="KW-0472">Membrane</keyword>
<evidence type="ECO:0000256" key="4">
    <source>
        <dbReference type="ARBA" id="ARBA00022989"/>
    </source>
</evidence>
<feature type="transmembrane region" description="Helical" evidence="6">
    <location>
        <begin position="152"/>
        <end position="168"/>
    </location>
</feature>
<keyword evidence="4 6" id="KW-1133">Transmembrane helix</keyword>
<feature type="transmembrane region" description="Helical" evidence="6">
    <location>
        <begin position="118"/>
        <end position="140"/>
    </location>
</feature>
<evidence type="ECO:0000313" key="7">
    <source>
        <dbReference type="EMBL" id="MBO8482670.1"/>
    </source>
</evidence>
<comment type="caution">
    <text evidence="7">The sequence shown here is derived from an EMBL/GenBank/DDBJ whole genome shotgun (WGS) entry which is preliminary data.</text>
</comment>
<dbReference type="PANTHER" id="PTHR31885">
    <property type="entry name" value="GH04784P"/>
    <property type="match status" value="1"/>
</dbReference>
<feature type="transmembrane region" description="Helical" evidence="6">
    <location>
        <begin position="77"/>
        <end position="97"/>
    </location>
</feature>
<proteinExistence type="inferred from homology"/>
<dbReference type="AlphaFoldDB" id="A0A940DPY6"/>